<accession>A0A3S4EZE1</accession>
<evidence type="ECO:0000313" key="2">
    <source>
        <dbReference type="EMBL" id="SPQ20215.1"/>
    </source>
</evidence>
<dbReference type="InterPro" id="IPR025332">
    <property type="entry name" value="DUF4238"/>
</dbReference>
<organism evidence="2 3">
    <name type="scientific">Thermothielavioides terrestris</name>
    <dbReference type="NCBI Taxonomy" id="2587410"/>
    <lineage>
        <taxon>Eukaryota</taxon>
        <taxon>Fungi</taxon>
        <taxon>Dikarya</taxon>
        <taxon>Ascomycota</taxon>
        <taxon>Pezizomycotina</taxon>
        <taxon>Sordariomycetes</taxon>
        <taxon>Sordariomycetidae</taxon>
        <taxon>Sordariales</taxon>
        <taxon>Chaetomiaceae</taxon>
        <taxon>Thermothielavioides</taxon>
    </lineage>
</organism>
<feature type="region of interest" description="Disordered" evidence="1">
    <location>
        <begin position="25"/>
        <end position="47"/>
    </location>
</feature>
<dbReference type="AlphaFoldDB" id="A0A3S4EZE1"/>
<dbReference type="Proteomes" id="UP000289323">
    <property type="component" value="Unassembled WGS sequence"/>
</dbReference>
<evidence type="ECO:0000313" key="3">
    <source>
        <dbReference type="Proteomes" id="UP000289323"/>
    </source>
</evidence>
<dbReference type="EMBL" id="OUUZ01000003">
    <property type="protein sequence ID" value="SPQ20215.1"/>
    <property type="molecule type" value="Genomic_DNA"/>
</dbReference>
<evidence type="ECO:0000256" key="1">
    <source>
        <dbReference type="SAM" id="MobiDB-lite"/>
    </source>
</evidence>
<gene>
    <name evidence="2" type="ORF">TT172_LOCUS2634</name>
</gene>
<dbReference type="Pfam" id="PF14022">
    <property type="entry name" value="DUF4238"/>
    <property type="match status" value="1"/>
</dbReference>
<proteinExistence type="predicted"/>
<sequence length="712" mass="82532">MAAKAKPQAQYQHFVPQFLLKNFAHPYKPDGGGSRRRKDGAGRKFEKGMYPNDPVVRHLDLVADQPAICEKPVKRILGQINMYQDTSKPTDQQQHIEEMLSKLEASASQIIRKITKAFEQKEAGLWLTRSERDLLRKFLFLLKYRSDGFRRRFFHQDPESYSENDRLLLREYMAKHGFKRPLDVWFHNIKCIIELEMDPERKWARELRNRMYPEDALWFLSHVEFSYMAICTPSNPEDEFILTDNCYGIFEGPNHYVQDAHTSEVGGGAYTPLHEFAPLSPKLAIVLRSHVLPNPLEDANPITKAWREFHRFLAVDIVYDYEVTSLLADLPIEKATNNYTRIEDGRIYPLRLENWRPSQDHKFCFRFFPISSDHVHTINAILLDHVAPCTCVVFESQASFARTLEWYLTAPCDIGKRIFPSDFDGRGACLKKLESVSRSLGSAKETVWMSLPDPPAVDYEAFLAARLEQKRLMNRWLDGGSVHTMMEDLTQAQRMWTLRVKIDAWSEGRVDEKIRQRNRELLLDAYLRLPPRRVWSFVKFARLFILSSDPTLDYKREDGLPEAEDIVARAIGLVKPDRRSSLVYIAGMNDIDLRRRPWLDLWNPFTDDVVQAVGLPRVYFSLHMILFNTPGIPEVEELACQAQREIVRMGGFNSPGPRIGTFGHGEKIELLTRAMVRERFMDALKGRLEEPVLRELRSVLFGIAYPTPPPGF</sequence>
<protein>
    <submittedName>
        <fullName evidence="2">F8d72aa9-01f9-4279-9003-8e21b283de56</fullName>
    </submittedName>
</protein>
<name>A0A3S4EZE1_9PEZI</name>
<reference evidence="2 3" key="1">
    <citation type="submission" date="2018-04" db="EMBL/GenBank/DDBJ databases">
        <authorList>
            <person name="Huttner S."/>
            <person name="Dainat J."/>
        </authorList>
    </citation>
    <scope>NUCLEOTIDE SEQUENCE [LARGE SCALE GENOMIC DNA]</scope>
</reference>